<dbReference type="PROSITE" id="PS51186">
    <property type="entry name" value="GNAT"/>
    <property type="match status" value="1"/>
</dbReference>
<evidence type="ECO:0000256" key="1">
    <source>
        <dbReference type="ARBA" id="ARBA00022679"/>
    </source>
</evidence>
<dbReference type="EMBL" id="QBKR01000004">
    <property type="protein sequence ID" value="PTX63307.1"/>
    <property type="molecule type" value="Genomic_DNA"/>
</dbReference>
<keyword evidence="1 4" id="KW-0808">Transferase</keyword>
<name>A0A2T6C4U5_9BACL</name>
<dbReference type="OrthoDB" id="9799092at2"/>
<dbReference type="Pfam" id="PF00583">
    <property type="entry name" value="Acetyltransf_1"/>
    <property type="match status" value="1"/>
</dbReference>
<evidence type="ECO:0000259" key="3">
    <source>
        <dbReference type="PROSITE" id="PS51186"/>
    </source>
</evidence>
<proteinExistence type="predicted"/>
<dbReference type="InterPro" id="IPR016181">
    <property type="entry name" value="Acyl_CoA_acyltransferase"/>
</dbReference>
<dbReference type="Gene3D" id="3.40.630.30">
    <property type="match status" value="1"/>
</dbReference>
<evidence type="ECO:0000313" key="4">
    <source>
        <dbReference type="EMBL" id="PTX63307.1"/>
    </source>
</evidence>
<dbReference type="GO" id="GO:0016747">
    <property type="term" value="F:acyltransferase activity, transferring groups other than amino-acyl groups"/>
    <property type="evidence" value="ECO:0007669"/>
    <property type="project" value="InterPro"/>
</dbReference>
<keyword evidence="5" id="KW-1185">Reference proteome</keyword>
<sequence length="168" mass="19532">MEIRLLSPEDAKIYRECRLRMLREHPEAFGASHEDEKKRPLHEIGERLAKTDDRFVLGAFDRERLVGTVGFFRNRGAKTRHKGLVWGMYTTPEVRGRGIGKALLESLLNRVRSRPGLEQVHITVAADNRPAIGLYQSMGFEVYGREEKALKLPDRYVDEDWMVLWLNR</sequence>
<reference evidence="4 5" key="1">
    <citation type="submission" date="2018-04" db="EMBL/GenBank/DDBJ databases">
        <title>Genomic Encyclopedia of Archaeal and Bacterial Type Strains, Phase II (KMG-II): from individual species to whole genera.</title>
        <authorList>
            <person name="Goeker M."/>
        </authorList>
    </citation>
    <scope>NUCLEOTIDE SEQUENCE [LARGE SCALE GENOMIC DNA]</scope>
    <source>
        <strain evidence="4 5">DSM 45787</strain>
    </source>
</reference>
<accession>A0A2T6C4U5</accession>
<dbReference type="SUPFAM" id="SSF55729">
    <property type="entry name" value="Acyl-CoA N-acyltransferases (Nat)"/>
    <property type="match status" value="1"/>
</dbReference>
<gene>
    <name evidence="4" type="ORF">C8P63_104152</name>
</gene>
<comment type="caution">
    <text evidence="4">The sequence shown here is derived from an EMBL/GenBank/DDBJ whole genome shotgun (WGS) entry which is preliminary data.</text>
</comment>
<dbReference type="RefSeq" id="WP_108022136.1">
    <property type="nucleotide sequence ID" value="NZ_QBKR01000004.1"/>
</dbReference>
<protein>
    <submittedName>
        <fullName evidence="4">RimJ/RimL family protein N-acetyltransferase</fullName>
    </submittedName>
</protein>
<organism evidence="4 5">
    <name type="scientific">Melghirimyces profundicolus</name>
    <dbReference type="NCBI Taxonomy" id="1242148"/>
    <lineage>
        <taxon>Bacteria</taxon>
        <taxon>Bacillati</taxon>
        <taxon>Bacillota</taxon>
        <taxon>Bacilli</taxon>
        <taxon>Bacillales</taxon>
        <taxon>Thermoactinomycetaceae</taxon>
        <taxon>Melghirimyces</taxon>
    </lineage>
</organism>
<evidence type="ECO:0000313" key="5">
    <source>
        <dbReference type="Proteomes" id="UP000244240"/>
    </source>
</evidence>
<dbReference type="InterPro" id="IPR050680">
    <property type="entry name" value="YpeA/RimI_acetyltransf"/>
</dbReference>
<evidence type="ECO:0000256" key="2">
    <source>
        <dbReference type="ARBA" id="ARBA00023315"/>
    </source>
</evidence>
<dbReference type="CDD" id="cd04301">
    <property type="entry name" value="NAT_SF"/>
    <property type="match status" value="1"/>
</dbReference>
<dbReference type="Proteomes" id="UP000244240">
    <property type="component" value="Unassembled WGS sequence"/>
</dbReference>
<feature type="domain" description="N-acetyltransferase" evidence="3">
    <location>
        <begin position="1"/>
        <end position="167"/>
    </location>
</feature>
<dbReference type="InterPro" id="IPR000182">
    <property type="entry name" value="GNAT_dom"/>
</dbReference>
<dbReference type="PANTHER" id="PTHR43420">
    <property type="entry name" value="ACETYLTRANSFERASE"/>
    <property type="match status" value="1"/>
</dbReference>
<dbReference type="AlphaFoldDB" id="A0A2T6C4U5"/>
<keyword evidence="2" id="KW-0012">Acyltransferase</keyword>